<keyword evidence="1" id="KW-0560">Oxidoreductase</keyword>
<dbReference type="InterPro" id="IPR050812">
    <property type="entry name" value="Preph/Arog_dehydrog"/>
</dbReference>
<evidence type="ECO:0000313" key="3">
    <source>
        <dbReference type="EMBL" id="KJJ83438.1"/>
    </source>
</evidence>
<dbReference type="Pfam" id="PF02153">
    <property type="entry name" value="PDH_N"/>
    <property type="match status" value="1"/>
</dbReference>
<dbReference type="PROSITE" id="PS51176">
    <property type="entry name" value="PDH_ADH"/>
    <property type="match status" value="1"/>
</dbReference>
<dbReference type="PANTHER" id="PTHR21363:SF0">
    <property type="entry name" value="PREPHENATE DEHYDROGENASE [NADP(+)]"/>
    <property type="match status" value="1"/>
</dbReference>
<dbReference type="SUPFAM" id="SSF51735">
    <property type="entry name" value="NAD(P)-binding Rossmann-fold domains"/>
    <property type="match status" value="1"/>
</dbReference>
<dbReference type="PANTHER" id="PTHR21363">
    <property type="entry name" value="PREPHENATE DEHYDROGENASE"/>
    <property type="match status" value="1"/>
</dbReference>
<dbReference type="Gene3D" id="1.10.3660.10">
    <property type="entry name" value="6-phosphogluconate dehydrogenase C-terminal like domain"/>
    <property type="match status" value="1"/>
</dbReference>
<evidence type="ECO:0000313" key="4">
    <source>
        <dbReference type="Proteomes" id="UP000033428"/>
    </source>
</evidence>
<dbReference type="AlphaFoldDB" id="A0A0F0CJF2"/>
<keyword evidence="4" id="KW-1185">Reference proteome</keyword>
<dbReference type="InterPro" id="IPR008927">
    <property type="entry name" value="6-PGluconate_DH-like_C_sf"/>
</dbReference>
<evidence type="ECO:0000259" key="2">
    <source>
        <dbReference type="PROSITE" id="PS51176"/>
    </source>
</evidence>
<protein>
    <submittedName>
        <fullName evidence="3">Bifunctional cyclohexadienyl dehydrogenase/3-phosphoshikimate 1-carboxyvinyltransferase</fullName>
    </submittedName>
</protein>
<evidence type="ECO:0000256" key="1">
    <source>
        <dbReference type="ARBA" id="ARBA00023002"/>
    </source>
</evidence>
<gene>
    <name evidence="3" type="ORF">OMAG_002704</name>
</gene>
<dbReference type="GO" id="GO:0004665">
    <property type="term" value="F:prephenate dehydrogenase (NADP+) activity"/>
    <property type="evidence" value="ECO:0007669"/>
    <property type="project" value="InterPro"/>
</dbReference>
<dbReference type="EMBL" id="JYNY01000584">
    <property type="protein sequence ID" value="KJJ83438.1"/>
    <property type="molecule type" value="Genomic_DNA"/>
</dbReference>
<dbReference type="InterPro" id="IPR036291">
    <property type="entry name" value="NAD(P)-bd_dom_sf"/>
</dbReference>
<feature type="domain" description="Prephenate/arogenate dehydrogenase" evidence="2">
    <location>
        <begin position="3"/>
        <end position="281"/>
    </location>
</feature>
<dbReference type="InterPro" id="IPR046826">
    <property type="entry name" value="PDH_N"/>
</dbReference>
<dbReference type="GO" id="GO:0016740">
    <property type="term" value="F:transferase activity"/>
    <property type="evidence" value="ECO:0007669"/>
    <property type="project" value="UniProtKB-KW"/>
</dbReference>
<dbReference type="GO" id="GO:0070403">
    <property type="term" value="F:NAD+ binding"/>
    <property type="evidence" value="ECO:0007669"/>
    <property type="project" value="InterPro"/>
</dbReference>
<organism evidence="3 4">
    <name type="scientific">Candidatus Omnitrophus magneticus</name>
    <dbReference type="NCBI Taxonomy" id="1609969"/>
    <lineage>
        <taxon>Bacteria</taxon>
        <taxon>Pseudomonadati</taxon>
        <taxon>Candidatus Omnitrophota</taxon>
        <taxon>Candidatus Omnitrophus</taxon>
    </lineage>
</organism>
<proteinExistence type="predicted"/>
<sequence length="281" mass="30471">MLNRLVIIGPGLIGGSLGKAVIARSLAREVVGVFRQESSLNKALALNAVTKGYISNYEASIKGAEMVVIATPVHIIKDVLLNLSRVESKGFIVTDVGSTKKEIVDFAKTFSGKFKFVGGHPLAGSEKTGVEFSQPNLFEKAVCVLTKDKDTDESAVKTVKNLWESTGALVDVLSPSEHDSILAFTSHLPHIVAYSLVNSEDSKYSRYMASGFRDTSRIASSDSILWNSILMSNRANVLYAISIFKKNLDILEGAIANGDTELLIKKIKEAQEVRDEIYGAT</sequence>
<dbReference type="Pfam" id="PF20463">
    <property type="entry name" value="PDH_C"/>
    <property type="match status" value="1"/>
</dbReference>
<dbReference type="FunFam" id="3.40.50.720:FF:000208">
    <property type="entry name" value="Prephenate dehydrogenase"/>
    <property type="match status" value="1"/>
</dbReference>
<dbReference type="SUPFAM" id="SSF48179">
    <property type="entry name" value="6-phosphogluconate dehydrogenase C-terminal domain-like"/>
    <property type="match status" value="1"/>
</dbReference>
<name>A0A0F0CJF2_9BACT</name>
<dbReference type="Proteomes" id="UP000033428">
    <property type="component" value="Unassembled WGS sequence"/>
</dbReference>
<dbReference type="InterPro" id="IPR046825">
    <property type="entry name" value="PDH_C"/>
</dbReference>
<accession>A0A0F0CJF2</accession>
<dbReference type="Gene3D" id="3.40.50.720">
    <property type="entry name" value="NAD(P)-binding Rossmann-like Domain"/>
    <property type="match status" value="1"/>
</dbReference>
<keyword evidence="3" id="KW-0808">Transferase</keyword>
<dbReference type="GO" id="GO:0008977">
    <property type="term" value="F:prephenate dehydrogenase (NAD+) activity"/>
    <property type="evidence" value="ECO:0007669"/>
    <property type="project" value="InterPro"/>
</dbReference>
<reference evidence="3 4" key="1">
    <citation type="submission" date="2015-02" db="EMBL/GenBank/DDBJ databases">
        <title>Single-cell genomics of uncultivated deep-branching MTB reveals a conserved set of magnetosome genes.</title>
        <authorList>
            <person name="Kolinko S."/>
            <person name="Richter M."/>
            <person name="Glockner F.O."/>
            <person name="Brachmann A."/>
            <person name="Schuler D."/>
        </authorList>
    </citation>
    <scope>NUCLEOTIDE SEQUENCE [LARGE SCALE GENOMIC DNA]</scope>
    <source>
        <strain evidence="3">SKK-01</strain>
    </source>
</reference>
<dbReference type="GO" id="GO:0006571">
    <property type="term" value="P:tyrosine biosynthetic process"/>
    <property type="evidence" value="ECO:0007669"/>
    <property type="project" value="InterPro"/>
</dbReference>
<dbReference type="InterPro" id="IPR003099">
    <property type="entry name" value="Prephen_DH"/>
</dbReference>
<comment type="caution">
    <text evidence="3">The sequence shown here is derived from an EMBL/GenBank/DDBJ whole genome shotgun (WGS) entry which is preliminary data.</text>
</comment>